<dbReference type="PANTHER" id="PTHR13822:SF10">
    <property type="entry name" value="ATP SYNTHASE EPSILON CHAIN, CHLOROPLASTIC"/>
    <property type="match status" value="1"/>
</dbReference>
<evidence type="ECO:0000313" key="10">
    <source>
        <dbReference type="Proteomes" id="UP000470875"/>
    </source>
</evidence>
<dbReference type="SUPFAM" id="SSF51344">
    <property type="entry name" value="Epsilon subunit of F1F0-ATP synthase N-terminal domain"/>
    <property type="match status" value="1"/>
</dbReference>
<reference evidence="9 10" key="1">
    <citation type="submission" date="2019-08" db="EMBL/GenBank/DDBJ databases">
        <title>In-depth cultivation of the pig gut microbiome towards novel bacterial diversity and tailored functional studies.</title>
        <authorList>
            <person name="Wylensek D."/>
            <person name="Hitch T.C.A."/>
            <person name="Clavel T."/>
        </authorList>
    </citation>
    <scope>NUCLEOTIDE SEQUENCE [LARGE SCALE GENOMIC DNA]</scope>
    <source>
        <strain evidence="9 10">WB03_NA08</strain>
    </source>
</reference>
<dbReference type="InterPro" id="IPR020546">
    <property type="entry name" value="ATP_synth_F1_dsu/esu_N"/>
</dbReference>
<feature type="domain" description="ATP synthase F1 complex delta/epsilon subunit N-terminal" evidence="8">
    <location>
        <begin position="5"/>
        <end position="83"/>
    </location>
</feature>
<comment type="subcellular location">
    <subcellularLocation>
        <location evidence="1">Cell membrane</location>
        <topology evidence="1">Peripheral membrane protein</topology>
    </subcellularLocation>
</comment>
<comment type="similarity">
    <text evidence="2">Belongs to the ATPase epsilon chain family.</text>
</comment>
<proteinExistence type="inferred from homology"/>
<dbReference type="NCBIfam" id="NF009977">
    <property type="entry name" value="PRK13442.1"/>
    <property type="match status" value="1"/>
</dbReference>
<keyword evidence="3" id="KW-0813">Transport</keyword>
<name>A0A6N7W8I4_9ACTO</name>
<evidence type="ECO:0000256" key="2">
    <source>
        <dbReference type="ARBA" id="ARBA00005712"/>
    </source>
</evidence>
<dbReference type="PANTHER" id="PTHR13822">
    <property type="entry name" value="ATP SYNTHASE DELTA/EPSILON CHAIN"/>
    <property type="match status" value="1"/>
</dbReference>
<dbReference type="GO" id="GO:0005886">
    <property type="term" value="C:plasma membrane"/>
    <property type="evidence" value="ECO:0007669"/>
    <property type="project" value="UniProtKB-SubCell"/>
</dbReference>
<dbReference type="InterPro" id="IPR036771">
    <property type="entry name" value="ATPsynth_dsu/esu_N"/>
</dbReference>
<protein>
    <submittedName>
        <fullName evidence="9">F0F1 ATP synthase subunit epsilon</fullName>
    </submittedName>
</protein>
<evidence type="ECO:0000256" key="4">
    <source>
        <dbReference type="ARBA" id="ARBA00023065"/>
    </source>
</evidence>
<evidence type="ECO:0000256" key="6">
    <source>
        <dbReference type="ARBA" id="ARBA00023196"/>
    </source>
</evidence>
<keyword evidence="10" id="KW-1185">Reference proteome</keyword>
<evidence type="ECO:0000256" key="1">
    <source>
        <dbReference type="ARBA" id="ARBA00004202"/>
    </source>
</evidence>
<dbReference type="AlphaFoldDB" id="A0A6N7W8I4"/>
<keyword evidence="5" id="KW-0472">Membrane</keyword>
<dbReference type="Pfam" id="PF02823">
    <property type="entry name" value="ATP-synt_DE_N"/>
    <property type="match status" value="1"/>
</dbReference>
<keyword evidence="7" id="KW-0066">ATP synthesis</keyword>
<dbReference type="RefSeq" id="WP_154545391.1">
    <property type="nucleotide sequence ID" value="NZ_VULO01000009.1"/>
</dbReference>
<dbReference type="CDD" id="cd12152">
    <property type="entry name" value="F1-ATPase_delta"/>
    <property type="match status" value="1"/>
</dbReference>
<evidence type="ECO:0000256" key="7">
    <source>
        <dbReference type="ARBA" id="ARBA00023310"/>
    </source>
</evidence>
<keyword evidence="4" id="KW-0406">Ion transport</keyword>
<organism evidence="9 10">
    <name type="scientific">Scrofimicrobium canadense</name>
    <dbReference type="NCBI Taxonomy" id="2652290"/>
    <lineage>
        <taxon>Bacteria</taxon>
        <taxon>Bacillati</taxon>
        <taxon>Actinomycetota</taxon>
        <taxon>Actinomycetes</taxon>
        <taxon>Actinomycetales</taxon>
        <taxon>Actinomycetaceae</taxon>
        <taxon>Scrofimicrobium</taxon>
    </lineage>
</organism>
<dbReference type="Gene3D" id="2.60.15.10">
    <property type="entry name" value="F0F1 ATP synthase delta/epsilon subunit, N-terminal"/>
    <property type="match status" value="1"/>
</dbReference>
<comment type="caution">
    <text evidence="9">The sequence shown here is derived from an EMBL/GenBank/DDBJ whole genome shotgun (WGS) entry which is preliminary data.</text>
</comment>
<evidence type="ECO:0000259" key="8">
    <source>
        <dbReference type="Pfam" id="PF02823"/>
    </source>
</evidence>
<dbReference type="InterPro" id="IPR001469">
    <property type="entry name" value="ATP_synth_F1_dsu/esu"/>
</dbReference>
<gene>
    <name evidence="9" type="ORF">FYJ24_08190</name>
</gene>
<dbReference type="Proteomes" id="UP000470875">
    <property type="component" value="Unassembled WGS sequence"/>
</dbReference>
<dbReference type="GO" id="GO:0046933">
    <property type="term" value="F:proton-transporting ATP synthase activity, rotational mechanism"/>
    <property type="evidence" value="ECO:0007669"/>
    <property type="project" value="InterPro"/>
</dbReference>
<accession>A0A6N7W8I4</accession>
<evidence type="ECO:0000313" key="9">
    <source>
        <dbReference type="EMBL" id="MSS84742.1"/>
    </source>
</evidence>
<dbReference type="GO" id="GO:0045259">
    <property type="term" value="C:proton-transporting ATP synthase complex"/>
    <property type="evidence" value="ECO:0007669"/>
    <property type="project" value="UniProtKB-KW"/>
</dbReference>
<evidence type="ECO:0000256" key="5">
    <source>
        <dbReference type="ARBA" id="ARBA00023136"/>
    </source>
</evidence>
<evidence type="ECO:0000256" key="3">
    <source>
        <dbReference type="ARBA" id="ARBA00022448"/>
    </source>
</evidence>
<keyword evidence="6" id="KW-0139">CF(1)</keyword>
<dbReference type="EMBL" id="VULO01000009">
    <property type="protein sequence ID" value="MSS84742.1"/>
    <property type="molecule type" value="Genomic_DNA"/>
</dbReference>
<sequence>MSKLLNVEIVTRSQILWEGAATHVSIPAEDGRLGILPGRQPVLAVLADGVVEAHSEDGETIRFEVSGGFASVDVDFVTVVVEQGSRLEA</sequence>